<dbReference type="AlphaFoldDB" id="D0LHU5"/>
<dbReference type="Pfam" id="PF00106">
    <property type="entry name" value="adh_short"/>
    <property type="match status" value="1"/>
</dbReference>
<dbReference type="HOGENOM" id="CLU_010194_2_1_7"/>
<reference evidence="4 5" key="1">
    <citation type="journal article" date="2010" name="Stand. Genomic Sci.">
        <title>Complete genome sequence of Haliangium ochraceum type strain (SMP-2).</title>
        <authorList>
            <consortium name="US DOE Joint Genome Institute (JGI-PGF)"/>
            <person name="Ivanova N."/>
            <person name="Daum C."/>
            <person name="Lang E."/>
            <person name="Abt B."/>
            <person name="Kopitz M."/>
            <person name="Saunders E."/>
            <person name="Lapidus A."/>
            <person name="Lucas S."/>
            <person name="Glavina Del Rio T."/>
            <person name="Nolan M."/>
            <person name="Tice H."/>
            <person name="Copeland A."/>
            <person name="Cheng J.F."/>
            <person name="Chen F."/>
            <person name="Bruce D."/>
            <person name="Goodwin L."/>
            <person name="Pitluck S."/>
            <person name="Mavromatis K."/>
            <person name="Pati A."/>
            <person name="Mikhailova N."/>
            <person name="Chen A."/>
            <person name="Palaniappan K."/>
            <person name="Land M."/>
            <person name="Hauser L."/>
            <person name="Chang Y.J."/>
            <person name="Jeffries C.D."/>
            <person name="Detter J.C."/>
            <person name="Brettin T."/>
            <person name="Rohde M."/>
            <person name="Goker M."/>
            <person name="Bristow J."/>
            <person name="Markowitz V."/>
            <person name="Eisen J.A."/>
            <person name="Hugenholtz P."/>
            <person name="Kyrpides N.C."/>
            <person name="Klenk H.P."/>
        </authorList>
    </citation>
    <scope>NUCLEOTIDE SEQUENCE [LARGE SCALE GENOMIC DNA]</scope>
    <source>
        <strain evidence="5">DSM 14365 / CIP 107738 / JCM 11303 / AJ 13395 / SMP-2</strain>
    </source>
</reference>
<dbReference type="GO" id="GO:0016020">
    <property type="term" value="C:membrane"/>
    <property type="evidence" value="ECO:0007669"/>
    <property type="project" value="TreeGrafter"/>
</dbReference>
<accession>D0LHU5</accession>
<dbReference type="eggNOG" id="COG0300">
    <property type="taxonomic scope" value="Bacteria"/>
</dbReference>
<dbReference type="KEGG" id="hoh:Hoch_2231"/>
<dbReference type="GO" id="GO:0016491">
    <property type="term" value="F:oxidoreductase activity"/>
    <property type="evidence" value="ECO:0007669"/>
    <property type="project" value="UniProtKB-KW"/>
</dbReference>
<dbReference type="PRINTS" id="PR00080">
    <property type="entry name" value="SDRFAMILY"/>
</dbReference>
<dbReference type="InterPro" id="IPR002347">
    <property type="entry name" value="SDR_fam"/>
</dbReference>
<dbReference type="Gene3D" id="3.40.50.720">
    <property type="entry name" value="NAD(P)-binding Rossmann-like Domain"/>
    <property type="match status" value="1"/>
</dbReference>
<sequence length="263" mass="27889">MTQSTGLTALITGASSGLGREYARLFAADGHDVVLVARRRERLDQLSEELSASAGVRAHVVPADLCEDGAPEAVCTRLREAGVDIEFLVNNAGFGSNGAFAELPLERELDMVTLNIHALVHLTGLLLPAMCERGSGRILNIGSTAGFQPGPFMSTYYATKAFVNHFTEGLAHELADSGVSATVSCPGATASEFAEHAGNDKSRLFGAKVADAETVAREGYEAMMAGRPMVVHGARNRLLVQSLRLSPRRLVSRIAARLNLAAE</sequence>
<dbReference type="PRINTS" id="PR00081">
    <property type="entry name" value="GDHRDH"/>
</dbReference>
<name>D0LHU5_HALO1</name>
<dbReference type="OrthoDB" id="9789083at2"/>
<dbReference type="CDD" id="cd05233">
    <property type="entry name" value="SDR_c"/>
    <property type="match status" value="1"/>
</dbReference>
<protein>
    <submittedName>
        <fullName evidence="4">Short-chain dehydrogenase/reductase SDR</fullName>
    </submittedName>
</protein>
<dbReference type="RefSeq" id="WP_012827382.1">
    <property type="nucleotide sequence ID" value="NC_013440.1"/>
</dbReference>
<keyword evidence="2" id="KW-0560">Oxidoreductase</keyword>
<dbReference type="PIRSF" id="PIRSF000126">
    <property type="entry name" value="11-beta-HSD1"/>
    <property type="match status" value="1"/>
</dbReference>
<comment type="similarity">
    <text evidence="1 3">Belongs to the short-chain dehydrogenases/reductases (SDR) family.</text>
</comment>
<dbReference type="PANTHER" id="PTHR44196:SF2">
    <property type="entry name" value="SHORT-CHAIN DEHYDROGENASE-RELATED"/>
    <property type="match status" value="1"/>
</dbReference>
<keyword evidence="5" id="KW-1185">Reference proteome</keyword>
<dbReference type="SUPFAM" id="SSF51735">
    <property type="entry name" value="NAD(P)-binding Rossmann-fold domains"/>
    <property type="match status" value="1"/>
</dbReference>
<proteinExistence type="inferred from homology"/>
<evidence type="ECO:0000256" key="3">
    <source>
        <dbReference type="RuleBase" id="RU000363"/>
    </source>
</evidence>
<evidence type="ECO:0000256" key="2">
    <source>
        <dbReference type="ARBA" id="ARBA00023002"/>
    </source>
</evidence>
<dbReference type="STRING" id="502025.Hoch_2231"/>
<evidence type="ECO:0000313" key="4">
    <source>
        <dbReference type="EMBL" id="ACY14774.1"/>
    </source>
</evidence>
<gene>
    <name evidence="4" type="ordered locus">Hoch_2231</name>
</gene>
<dbReference type="Proteomes" id="UP000001880">
    <property type="component" value="Chromosome"/>
</dbReference>
<dbReference type="InterPro" id="IPR036291">
    <property type="entry name" value="NAD(P)-bd_dom_sf"/>
</dbReference>
<dbReference type="PANTHER" id="PTHR44196">
    <property type="entry name" value="DEHYDROGENASE/REDUCTASE SDR FAMILY MEMBER 7B"/>
    <property type="match status" value="1"/>
</dbReference>
<dbReference type="EMBL" id="CP001804">
    <property type="protein sequence ID" value="ACY14774.1"/>
    <property type="molecule type" value="Genomic_DNA"/>
</dbReference>
<evidence type="ECO:0000313" key="5">
    <source>
        <dbReference type="Proteomes" id="UP000001880"/>
    </source>
</evidence>
<organism evidence="4 5">
    <name type="scientific">Haliangium ochraceum (strain DSM 14365 / JCM 11303 / SMP-2)</name>
    <dbReference type="NCBI Taxonomy" id="502025"/>
    <lineage>
        <taxon>Bacteria</taxon>
        <taxon>Pseudomonadati</taxon>
        <taxon>Myxococcota</taxon>
        <taxon>Polyangia</taxon>
        <taxon>Haliangiales</taxon>
        <taxon>Kofleriaceae</taxon>
        <taxon>Haliangium</taxon>
    </lineage>
</organism>
<evidence type="ECO:0000256" key="1">
    <source>
        <dbReference type="ARBA" id="ARBA00006484"/>
    </source>
</evidence>